<evidence type="ECO:0000313" key="3">
    <source>
        <dbReference type="Proteomes" id="UP001139157"/>
    </source>
</evidence>
<sequence length="108" mass="10921">MKANTEIRGDIAIVRPLSGGHGQVAQALLAAAGPDRVRQVRTVTTGGRGFQVPVEIAKAAGFIPDPADEPADDPAPADDAVPAAEKTARRSGARSSRKTASPDPAGAS</sequence>
<evidence type="ECO:0000313" key="2">
    <source>
        <dbReference type="EMBL" id="MCM6777926.1"/>
    </source>
</evidence>
<dbReference type="EMBL" id="JAMRXG010000018">
    <property type="protein sequence ID" value="MCM6777926.1"/>
    <property type="molecule type" value="Genomic_DNA"/>
</dbReference>
<organism evidence="2 3">
    <name type="scientific">Nocardia pulmonis</name>
    <dbReference type="NCBI Taxonomy" id="2951408"/>
    <lineage>
        <taxon>Bacteria</taxon>
        <taxon>Bacillati</taxon>
        <taxon>Actinomycetota</taxon>
        <taxon>Actinomycetes</taxon>
        <taxon>Mycobacteriales</taxon>
        <taxon>Nocardiaceae</taxon>
        <taxon>Nocardia</taxon>
    </lineage>
</organism>
<protein>
    <submittedName>
        <fullName evidence="2">Uncharacterized protein</fullName>
    </submittedName>
</protein>
<comment type="caution">
    <text evidence="2">The sequence shown here is derived from an EMBL/GenBank/DDBJ whole genome shotgun (WGS) entry which is preliminary data.</text>
</comment>
<dbReference type="RefSeq" id="WP_251917388.1">
    <property type="nucleotide sequence ID" value="NZ_JAMRXG010000018.1"/>
</dbReference>
<accession>A0A9X2J2D7</accession>
<feature type="compositionally biased region" description="Acidic residues" evidence="1">
    <location>
        <begin position="66"/>
        <end position="76"/>
    </location>
</feature>
<keyword evidence="3" id="KW-1185">Reference proteome</keyword>
<name>A0A9X2J2D7_9NOCA</name>
<dbReference type="Proteomes" id="UP001139157">
    <property type="component" value="Unassembled WGS sequence"/>
</dbReference>
<proteinExistence type="predicted"/>
<gene>
    <name evidence="2" type="ORF">NDR86_31020</name>
</gene>
<feature type="region of interest" description="Disordered" evidence="1">
    <location>
        <begin position="62"/>
        <end position="108"/>
    </location>
</feature>
<reference evidence="2" key="1">
    <citation type="submission" date="2022-06" db="EMBL/GenBank/DDBJ databases">
        <title>Novel species in genus nocardia.</title>
        <authorList>
            <person name="Li F."/>
        </authorList>
    </citation>
    <scope>NUCLEOTIDE SEQUENCE</scope>
    <source>
        <strain evidence="2">CDC141</strain>
    </source>
</reference>
<dbReference type="AlphaFoldDB" id="A0A9X2J2D7"/>
<evidence type="ECO:0000256" key="1">
    <source>
        <dbReference type="SAM" id="MobiDB-lite"/>
    </source>
</evidence>